<dbReference type="GO" id="GO:0016787">
    <property type="term" value="F:hydrolase activity"/>
    <property type="evidence" value="ECO:0007669"/>
    <property type="project" value="UniProtKB-KW"/>
</dbReference>
<name>A0A4R0PV83_9SPHI</name>
<dbReference type="InterPro" id="IPR029058">
    <property type="entry name" value="AB_hydrolase_fold"/>
</dbReference>
<gene>
    <name evidence="2" type="ORF">EZ456_12955</name>
</gene>
<dbReference type="InterPro" id="IPR051044">
    <property type="entry name" value="MAG_DAG_Lipase"/>
</dbReference>
<organism evidence="2 3">
    <name type="scientific">Pedobacter psychrodurus</name>
    <dbReference type="NCBI Taxonomy" id="2530456"/>
    <lineage>
        <taxon>Bacteria</taxon>
        <taxon>Pseudomonadati</taxon>
        <taxon>Bacteroidota</taxon>
        <taxon>Sphingobacteriia</taxon>
        <taxon>Sphingobacteriales</taxon>
        <taxon>Sphingobacteriaceae</taxon>
        <taxon>Pedobacter</taxon>
    </lineage>
</organism>
<dbReference type="EMBL" id="SJSO01000009">
    <property type="protein sequence ID" value="TCD26498.1"/>
    <property type="molecule type" value="Genomic_DNA"/>
</dbReference>
<proteinExistence type="predicted"/>
<dbReference type="Proteomes" id="UP000293925">
    <property type="component" value="Unassembled WGS sequence"/>
</dbReference>
<feature type="domain" description="AB hydrolase-1" evidence="1">
    <location>
        <begin position="9"/>
        <end position="243"/>
    </location>
</feature>
<sequence>MKSIKSKTVVFVTGAFVSHIGWDKWVTYFESKGYKAIAPSWPFKEDPPAEIRKRQPDARIASLNLTQVVDNYANIINALPEKPIIIGHSLGGLITQLLVQRGLADAAVIYHSVPPQGVLSFKWSFLKGVTPSLGLFTSADKTYLMSFKHWQYTFTNGMPLAYQQEMYNKLVIPESKRAARGALSSQGKVDFKRPHVPLLFLSGTKDNIIPPSLNYTNFKKYSHTGSIREYKEYPDKNHLAMDHANWREETDFIIDWLNNH</sequence>
<dbReference type="InterPro" id="IPR000073">
    <property type="entry name" value="AB_hydrolase_1"/>
</dbReference>
<dbReference type="PANTHER" id="PTHR11614">
    <property type="entry name" value="PHOSPHOLIPASE-RELATED"/>
    <property type="match status" value="1"/>
</dbReference>
<dbReference type="Gene3D" id="3.40.50.1820">
    <property type="entry name" value="alpha/beta hydrolase"/>
    <property type="match status" value="1"/>
</dbReference>
<evidence type="ECO:0000313" key="3">
    <source>
        <dbReference type="Proteomes" id="UP000293925"/>
    </source>
</evidence>
<evidence type="ECO:0000259" key="1">
    <source>
        <dbReference type="Pfam" id="PF12697"/>
    </source>
</evidence>
<comment type="caution">
    <text evidence="2">The sequence shown here is derived from an EMBL/GenBank/DDBJ whole genome shotgun (WGS) entry which is preliminary data.</text>
</comment>
<accession>A0A4R0PV83</accession>
<dbReference type="OrthoDB" id="9814966at2"/>
<reference evidence="2 3" key="1">
    <citation type="submission" date="2019-02" db="EMBL/GenBank/DDBJ databases">
        <title>Pedobacter sp. RP-3-21 sp. nov., isolated from Arctic soil.</title>
        <authorList>
            <person name="Dahal R.H."/>
        </authorList>
    </citation>
    <scope>NUCLEOTIDE SEQUENCE [LARGE SCALE GENOMIC DNA]</scope>
    <source>
        <strain evidence="2 3">RP-3-21</strain>
    </source>
</reference>
<protein>
    <submittedName>
        <fullName evidence="2">Alpha/beta hydrolase</fullName>
    </submittedName>
</protein>
<evidence type="ECO:0000313" key="2">
    <source>
        <dbReference type="EMBL" id="TCD26498.1"/>
    </source>
</evidence>
<dbReference type="AlphaFoldDB" id="A0A4R0PV83"/>
<keyword evidence="2" id="KW-0378">Hydrolase</keyword>
<dbReference type="RefSeq" id="WP_131530781.1">
    <property type="nucleotide sequence ID" value="NZ_SJSO01000009.1"/>
</dbReference>
<dbReference type="SUPFAM" id="SSF53474">
    <property type="entry name" value="alpha/beta-Hydrolases"/>
    <property type="match status" value="1"/>
</dbReference>
<keyword evidence="3" id="KW-1185">Reference proteome</keyword>
<dbReference type="Pfam" id="PF12697">
    <property type="entry name" value="Abhydrolase_6"/>
    <property type="match status" value="1"/>
</dbReference>